<keyword evidence="10" id="KW-1185">Reference proteome</keyword>
<feature type="compositionally biased region" description="Polar residues" evidence="6">
    <location>
        <begin position="194"/>
        <end position="216"/>
    </location>
</feature>
<evidence type="ECO:0000256" key="7">
    <source>
        <dbReference type="SAM" id="Phobius"/>
    </source>
</evidence>
<feature type="region of interest" description="Disordered" evidence="6">
    <location>
        <begin position="154"/>
        <end position="236"/>
    </location>
</feature>
<dbReference type="AlphaFoldDB" id="A0AAE4ML37"/>
<keyword evidence="5" id="KW-0966">Cell projection</keyword>
<dbReference type="Proteomes" id="UP001271789">
    <property type="component" value="Unassembled WGS sequence"/>
</dbReference>
<evidence type="ECO:0000256" key="2">
    <source>
        <dbReference type="ARBA" id="ARBA00004496"/>
    </source>
</evidence>
<accession>A0AAE4ML37</accession>
<dbReference type="InterPro" id="IPR053879">
    <property type="entry name" value="HYDIN_VesB_CFA65-like_Ig"/>
</dbReference>
<name>A0AAE4ML37_9EURY</name>
<dbReference type="Pfam" id="PF22544">
    <property type="entry name" value="HYDIN_VesB_CFA65-like_Ig"/>
    <property type="match status" value="1"/>
</dbReference>
<comment type="caution">
    <text evidence="9">The sequence shown here is derived from an EMBL/GenBank/DDBJ whole genome shotgun (WGS) entry which is preliminary data.</text>
</comment>
<evidence type="ECO:0000256" key="4">
    <source>
        <dbReference type="ARBA" id="ARBA00023069"/>
    </source>
</evidence>
<dbReference type="Gene3D" id="2.60.40.10">
    <property type="entry name" value="Immunoglobulins"/>
    <property type="match status" value="1"/>
</dbReference>
<evidence type="ECO:0000259" key="8">
    <source>
        <dbReference type="Pfam" id="PF22544"/>
    </source>
</evidence>
<feature type="transmembrane region" description="Helical" evidence="7">
    <location>
        <begin position="248"/>
        <end position="269"/>
    </location>
</feature>
<keyword evidence="4" id="KW-0969">Cilium</keyword>
<sequence>MYKNRDFLKFIRLFLLSVVCISCVFFIPVCAADGENVVLDSVSPLKLDIHLDAAGKSNDSVSKTVYIRNTGNTPLNYVFYLDQSKKTGVLSSFSLSESSATLEPGQSHSLTVSVKSSSVKSETDFSGVKLKIVRNPESATPVGYIVPIQVTVSGESDDNQTGNSSGSGGSGQSGRNASNTSNTSKINNTTDKNGTNSVNSSQKNGINETNRTNKTDAATGYESTESDSNSNDSKKDLLDPVQYFKRPILIILVSFCVTFLVSICFFLIISRRPGMKK</sequence>
<feature type="compositionally biased region" description="Low complexity" evidence="6">
    <location>
        <begin position="173"/>
        <end position="193"/>
    </location>
</feature>
<evidence type="ECO:0000256" key="6">
    <source>
        <dbReference type="SAM" id="MobiDB-lite"/>
    </source>
</evidence>
<dbReference type="RefSeq" id="WP_338100014.1">
    <property type="nucleotide sequence ID" value="NZ_JAWDKD010000021.1"/>
</dbReference>
<keyword evidence="7" id="KW-1133">Transmembrane helix</keyword>
<evidence type="ECO:0000256" key="5">
    <source>
        <dbReference type="ARBA" id="ARBA00023273"/>
    </source>
</evidence>
<proteinExistence type="predicted"/>
<feature type="domain" description="HYDIN/VesB/CFA65-like Ig-like" evidence="8">
    <location>
        <begin position="58"/>
        <end position="121"/>
    </location>
</feature>
<dbReference type="InterPro" id="IPR013783">
    <property type="entry name" value="Ig-like_fold"/>
</dbReference>
<protein>
    <recommendedName>
        <fullName evidence="8">HYDIN/VesB/CFA65-like Ig-like domain-containing protein</fullName>
    </recommendedName>
</protein>
<organism evidence="9 10">
    <name type="scientific">Methanolapillus africanus</name>
    <dbReference type="NCBI Taxonomy" id="3028297"/>
    <lineage>
        <taxon>Archaea</taxon>
        <taxon>Methanobacteriati</taxon>
        <taxon>Methanobacteriota</taxon>
        <taxon>Stenosarchaea group</taxon>
        <taxon>Methanomicrobia</taxon>
        <taxon>Methanosarcinales</taxon>
        <taxon>Methanosarcinaceae</taxon>
        <taxon>Methanolapillus</taxon>
    </lineage>
</organism>
<reference evidence="9" key="1">
    <citation type="submission" date="2023-06" db="EMBL/GenBank/DDBJ databases">
        <title>Genome sequence of Methanosarcinaceae archaeon Ag5.</title>
        <authorList>
            <person name="Protasov E."/>
            <person name="Platt K."/>
            <person name="Poehlein A."/>
            <person name="Daniel R."/>
            <person name="Brune A."/>
        </authorList>
    </citation>
    <scope>NUCLEOTIDE SEQUENCE</scope>
    <source>
        <strain evidence="9">Ag5</strain>
    </source>
</reference>
<evidence type="ECO:0000313" key="10">
    <source>
        <dbReference type="Proteomes" id="UP001271789"/>
    </source>
</evidence>
<evidence type="ECO:0000313" key="9">
    <source>
        <dbReference type="EMBL" id="MDV0447572.1"/>
    </source>
</evidence>
<comment type="subcellular location">
    <subcellularLocation>
        <location evidence="1">Cell projection</location>
        <location evidence="1">Cilium</location>
    </subcellularLocation>
    <subcellularLocation>
        <location evidence="2">Cytoplasm</location>
    </subcellularLocation>
</comment>
<dbReference type="EMBL" id="JAWDKD010000021">
    <property type="protein sequence ID" value="MDV0447572.1"/>
    <property type="molecule type" value="Genomic_DNA"/>
</dbReference>
<keyword evidence="7" id="KW-0812">Transmembrane</keyword>
<gene>
    <name evidence="9" type="ORF">MsAg5_14770</name>
</gene>
<evidence type="ECO:0000256" key="1">
    <source>
        <dbReference type="ARBA" id="ARBA00004138"/>
    </source>
</evidence>
<evidence type="ECO:0000256" key="3">
    <source>
        <dbReference type="ARBA" id="ARBA00022490"/>
    </source>
</evidence>
<dbReference type="GO" id="GO:0005737">
    <property type="term" value="C:cytoplasm"/>
    <property type="evidence" value="ECO:0007669"/>
    <property type="project" value="UniProtKB-SubCell"/>
</dbReference>
<keyword evidence="3" id="KW-0963">Cytoplasm</keyword>
<keyword evidence="7" id="KW-0472">Membrane</keyword>